<protein>
    <submittedName>
        <fullName evidence="1">Cell division protein ZapA-like protein</fullName>
    </submittedName>
</protein>
<dbReference type="Pfam" id="PF05164">
    <property type="entry name" value="ZapA"/>
    <property type="match status" value="1"/>
</dbReference>
<comment type="caution">
    <text evidence="1">The sequence shown here is derived from an EMBL/GenBank/DDBJ whole genome shotgun (WGS) entry which is preliminary data.</text>
</comment>
<name>J9G3P6_9ZZZZ</name>
<proteinExistence type="predicted"/>
<dbReference type="AlphaFoldDB" id="J9G3P6"/>
<reference evidence="1" key="1">
    <citation type="journal article" date="2012" name="PLoS ONE">
        <title>Gene sets for utilization of primary and secondary nutrition supplies in the distal gut of endangered iberian lynx.</title>
        <authorList>
            <person name="Alcaide M."/>
            <person name="Messina E."/>
            <person name="Richter M."/>
            <person name="Bargiela R."/>
            <person name="Peplies J."/>
            <person name="Huws S.A."/>
            <person name="Newbold C.J."/>
            <person name="Golyshin P.N."/>
            <person name="Simon M.A."/>
            <person name="Lopez G."/>
            <person name="Yakimov M.M."/>
            <person name="Ferrer M."/>
        </authorList>
    </citation>
    <scope>NUCLEOTIDE SEQUENCE</scope>
</reference>
<dbReference type="EMBL" id="AMCI01002948">
    <property type="protein sequence ID" value="EJX01464.1"/>
    <property type="molecule type" value="Genomic_DNA"/>
</dbReference>
<accession>J9G3P6</accession>
<dbReference type="SUPFAM" id="SSF102829">
    <property type="entry name" value="Cell division protein ZapA-like"/>
    <property type="match status" value="1"/>
</dbReference>
<keyword evidence="1" id="KW-0132">Cell division</keyword>
<dbReference type="InterPro" id="IPR007838">
    <property type="entry name" value="Cell_div_ZapA-like"/>
</dbReference>
<gene>
    <name evidence="1" type="ORF">EVA_10430</name>
</gene>
<evidence type="ECO:0000313" key="1">
    <source>
        <dbReference type="EMBL" id="EJX01464.1"/>
    </source>
</evidence>
<keyword evidence="1" id="KW-0131">Cell cycle</keyword>
<organism evidence="1">
    <name type="scientific">gut metagenome</name>
    <dbReference type="NCBI Taxonomy" id="749906"/>
    <lineage>
        <taxon>unclassified sequences</taxon>
        <taxon>metagenomes</taxon>
        <taxon>organismal metagenomes</taxon>
    </lineage>
</organism>
<dbReference type="InterPro" id="IPR036192">
    <property type="entry name" value="Cell_div_ZapA-like_sf"/>
</dbReference>
<dbReference type="GO" id="GO:0051301">
    <property type="term" value="P:cell division"/>
    <property type="evidence" value="ECO:0007669"/>
    <property type="project" value="UniProtKB-KW"/>
</dbReference>
<sequence>MEENSDKFVIQLLIGKQVYPITVRRDQEEVYRKASRMINEKLARYEQSYPNLASERYSAVALLDFAVQVLQVQGQKDQTLYTETVERLKGEISQLLSGTADDKE</sequence>